<feature type="region of interest" description="Disordered" evidence="1">
    <location>
        <begin position="32"/>
        <end position="79"/>
    </location>
</feature>
<keyword evidence="3" id="KW-1185">Reference proteome</keyword>
<dbReference type="AlphaFoldDB" id="A0A9Q1BTV5"/>
<evidence type="ECO:0000313" key="2">
    <source>
        <dbReference type="EMBL" id="KAJ8032726.1"/>
    </source>
</evidence>
<feature type="compositionally biased region" description="Basic residues" evidence="1">
    <location>
        <begin position="42"/>
        <end position="52"/>
    </location>
</feature>
<proteinExistence type="predicted"/>
<gene>
    <name evidence="2" type="ORF">HOLleu_26352</name>
</gene>
<comment type="caution">
    <text evidence="2">The sequence shown here is derived from an EMBL/GenBank/DDBJ whole genome shotgun (WGS) entry which is preliminary data.</text>
</comment>
<protein>
    <submittedName>
        <fullName evidence="2">Uncharacterized protein</fullName>
    </submittedName>
</protein>
<organism evidence="2 3">
    <name type="scientific">Holothuria leucospilota</name>
    <name type="common">Black long sea cucumber</name>
    <name type="synonym">Mertensiothuria leucospilota</name>
    <dbReference type="NCBI Taxonomy" id="206669"/>
    <lineage>
        <taxon>Eukaryota</taxon>
        <taxon>Metazoa</taxon>
        <taxon>Echinodermata</taxon>
        <taxon>Eleutherozoa</taxon>
        <taxon>Echinozoa</taxon>
        <taxon>Holothuroidea</taxon>
        <taxon>Aspidochirotacea</taxon>
        <taxon>Aspidochirotida</taxon>
        <taxon>Holothuriidae</taxon>
        <taxon>Holothuria</taxon>
    </lineage>
</organism>
<dbReference type="EMBL" id="JAIZAY010000012">
    <property type="protein sequence ID" value="KAJ8032726.1"/>
    <property type="molecule type" value="Genomic_DNA"/>
</dbReference>
<accession>A0A9Q1BTV5</accession>
<dbReference type="Proteomes" id="UP001152320">
    <property type="component" value="Chromosome 12"/>
</dbReference>
<reference evidence="2" key="1">
    <citation type="submission" date="2021-10" db="EMBL/GenBank/DDBJ databases">
        <title>Tropical sea cucumber genome reveals ecological adaptation and Cuvierian tubules defense mechanism.</title>
        <authorList>
            <person name="Chen T."/>
        </authorList>
    </citation>
    <scope>NUCLEOTIDE SEQUENCE</scope>
    <source>
        <strain evidence="2">Nanhai2018</strain>
        <tissue evidence="2">Muscle</tissue>
    </source>
</reference>
<evidence type="ECO:0000313" key="3">
    <source>
        <dbReference type="Proteomes" id="UP001152320"/>
    </source>
</evidence>
<feature type="compositionally biased region" description="Polar residues" evidence="1">
    <location>
        <begin position="60"/>
        <end position="70"/>
    </location>
</feature>
<name>A0A9Q1BTV5_HOLLE</name>
<sequence>MIRTVTRRQKTRVVNACMKDPSRVNRTLKRQYASRAGECAAKRTKGVRRKKFTDRLGEQSGEQPGPSTVTADLPYDSSK</sequence>
<evidence type="ECO:0000256" key="1">
    <source>
        <dbReference type="SAM" id="MobiDB-lite"/>
    </source>
</evidence>